<dbReference type="HAMAP" id="MF_00171">
    <property type="entry name" value="TruA"/>
    <property type="match status" value="1"/>
</dbReference>
<feature type="domain" description="Pseudouridine synthase I TruA alpha/beta" evidence="8">
    <location>
        <begin position="147"/>
        <end position="253"/>
    </location>
</feature>
<dbReference type="PIRSF" id="PIRSF001430">
    <property type="entry name" value="tRNA_psdUrid_synth"/>
    <property type="match status" value="1"/>
</dbReference>
<dbReference type="GO" id="GO:0160147">
    <property type="term" value="F:tRNA pseudouridine(38-40) synthase activity"/>
    <property type="evidence" value="ECO:0007669"/>
    <property type="project" value="UniProtKB-EC"/>
</dbReference>
<dbReference type="EMBL" id="SIRL01000001">
    <property type="protein sequence ID" value="TBN53083.1"/>
    <property type="molecule type" value="Genomic_DNA"/>
</dbReference>
<accession>A0A238UMG8</accession>
<comment type="similarity">
    <text evidence="1 4 7">Belongs to the tRNA pseudouridine synthase TruA family.</text>
</comment>
<evidence type="ECO:0000256" key="7">
    <source>
        <dbReference type="RuleBase" id="RU003792"/>
    </source>
</evidence>
<comment type="catalytic activity">
    <reaction evidence="4 7">
        <text>uridine(38/39/40) in tRNA = pseudouridine(38/39/40) in tRNA</text>
        <dbReference type="Rhea" id="RHEA:22376"/>
        <dbReference type="Rhea" id="RHEA-COMP:10085"/>
        <dbReference type="Rhea" id="RHEA-COMP:10087"/>
        <dbReference type="ChEBI" id="CHEBI:65314"/>
        <dbReference type="ChEBI" id="CHEBI:65315"/>
        <dbReference type="EC" id="5.4.99.12"/>
    </reaction>
</comment>
<dbReference type="Pfam" id="PF01416">
    <property type="entry name" value="PseudoU_synth_1"/>
    <property type="match status" value="2"/>
</dbReference>
<comment type="function">
    <text evidence="4">Formation of pseudouridine at positions 38, 39 and 40 in the anticodon stem and loop of transfer RNAs.</text>
</comment>
<keyword evidence="12" id="KW-1185">Reference proteome</keyword>
<evidence type="ECO:0000256" key="5">
    <source>
        <dbReference type="PIRSR" id="PIRSR001430-1"/>
    </source>
</evidence>
<dbReference type="Gene3D" id="3.30.70.660">
    <property type="entry name" value="Pseudouridine synthase I, catalytic domain, C-terminal subdomain"/>
    <property type="match status" value="1"/>
</dbReference>
<dbReference type="FunFam" id="3.30.70.580:FF:000001">
    <property type="entry name" value="tRNA pseudouridine synthase A"/>
    <property type="match status" value="1"/>
</dbReference>
<dbReference type="InterPro" id="IPR020103">
    <property type="entry name" value="PsdUridine_synth_cat_dom_sf"/>
</dbReference>
<comment type="caution">
    <text evidence="4">Lacks conserved residue(s) required for the propagation of feature annotation.</text>
</comment>
<protein>
    <recommendedName>
        <fullName evidence="4">tRNA pseudouridine synthase A</fullName>
        <ecNumber evidence="4">5.4.99.12</ecNumber>
    </recommendedName>
    <alternativeName>
        <fullName evidence="4">tRNA pseudouridine(38-40) synthase</fullName>
    </alternativeName>
    <alternativeName>
        <fullName evidence="4">tRNA pseudouridylate synthase I</fullName>
    </alternativeName>
    <alternativeName>
        <fullName evidence="4">tRNA-uridine isomerase I</fullName>
    </alternativeName>
</protein>
<dbReference type="InterPro" id="IPR020094">
    <property type="entry name" value="TruA/RsuA/RluB/E/F_N"/>
</dbReference>
<dbReference type="AlphaFoldDB" id="A0A238UMG8"/>
<sequence length="259" mass="28247">MPRFALKIEYDGRPFAGWQAQADHPSVQGAVESALARLDRGFAAGARIAAAGRTDAGVHATAQVAHGDLARDWDPFRLAEALNFHLKPAPVAVLAAARVDAQFHARFSATERRYLFRLLARRAPATHDRGLVWQVPHPLDAGAMRRAAAHLVGRHDFTTFRSAMCQSASPVKTLDAIRIEEIAVPQGQEFRFHLRARSFLHNQVRSIVGTLERVGAGSWAPERVASALAARDRAQCGPVCPPHGLYLCGVDYPRDPFGG</sequence>
<dbReference type="GO" id="GO:0031119">
    <property type="term" value="P:tRNA pseudouridine synthesis"/>
    <property type="evidence" value="ECO:0007669"/>
    <property type="project" value="UniProtKB-UniRule"/>
</dbReference>
<dbReference type="NCBIfam" id="TIGR00071">
    <property type="entry name" value="hisT_truA"/>
    <property type="match status" value="1"/>
</dbReference>
<evidence type="ECO:0000256" key="6">
    <source>
        <dbReference type="PIRSR" id="PIRSR001430-2"/>
    </source>
</evidence>
<feature type="binding site" evidence="4 6">
    <location>
        <position position="114"/>
    </location>
    <ligand>
        <name>substrate</name>
    </ligand>
</feature>
<evidence type="ECO:0000256" key="1">
    <source>
        <dbReference type="ARBA" id="ARBA00009375"/>
    </source>
</evidence>
<dbReference type="EMBL" id="FZNM01000001">
    <property type="protein sequence ID" value="SNR23228.1"/>
    <property type="molecule type" value="Genomic_DNA"/>
</dbReference>
<evidence type="ECO:0000313" key="10">
    <source>
        <dbReference type="EMBL" id="TBN53083.1"/>
    </source>
</evidence>
<dbReference type="Proteomes" id="UP000292859">
    <property type="component" value="Unassembled WGS sequence"/>
</dbReference>
<reference evidence="10 12" key="3">
    <citation type="submission" date="2019-02" db="EMBL/GenBank/DDBJ databases">
        <authorList>
            <person name="Zhang G."/>
        </authorList>
    </citation>
    <scope>NUCLEOTIDE SEQUENCE [LARGE SCALE GENOMIC DNA]</scope>
    <source>
        <strain evidence="10 12">CMB17</strain>
    </source>
</reference>
<dbReference type="InterPro" id="IPR020095">
    <property type="entry name" value="PsdUridine_synth_TruA_C"/>
</dbReference>
<name>A0A238UMG8_9RHOB</name>
<dbReference type="PANTHER" id="PTHR11142:SF0">
    <property type="entry name" value="TRNA PSEUDOURIDINE SYNTHASE-LIKE 1"/>
    <property type="match status" value="1"/>
</dbReference>
<evidence type="ECO:0000259" key="8">
    <source>
        <dbReference type="Pfam" id="PF01416"/>
    </source>
</evidence>
<dbReference type="InterPro" id="IPR020097">
    <property type="entry name" value="PsdUridine_synth_TruA_a/b_dom"/>
</dbReference>
<dbReference type="RefSeq" id="WP_089386251.1">
    <property type="nucleotide sequence ID" value="NZ_FZNM01000001.1"/>
</dbReference>
<reference evidence="9" key="2">
    <citation type="submission" date="2017-06" db="EMBL/GenBank/DDBJ databases">
        <authorList>
            <person name="Kim H.J."/>
            <person name="Triplett B.A."/>
        </authorList>
    </citation>
    <scope>NUCLEOTIDE SEQUENCE [LARGE SCALE GENOMIC DNA]</scope>
    <source>
        <strain evidence="9">DSM 26170</strain>
    </source>
</reference>
<evidence type="ECO:0000256" key="4">
    <source>
        <dbReference type="HAMAP-Rule" id="MF_00171"/>
    </source>
</evidence>
<keyword evidence="3 4" id="KW-0413">Isomerase</keyword>
<evidence type="ECO:0000313" key="12">
    <source>
        <dbReference type="Proteomes" id="UP000292859"/>
    </source>
</evidence>
<dbReference type="Proteomes" id="UP000198409">
    <property type="component" value="Unassembled WGS sequence"/>
</dbReference>
<keyword evidence="2 4" id="KW-0819">tRNA processing</keyword>
<feature type="domain" description="Pseudouridine synthase I TruA alpha/beta" evidence="8">
    <location>
        <begin position="9"/>
        <end position="107"/>
    </location>
</feature>
<dbReference type="SUPFAM" id="SSF55120">
    <property type="entry name" value="Pseudouridine synthase"/>
    <property type="match status" value="1"/>
</dbReference>
<dbReference type="CDD" id="cd02570">
    <property type="entry name" value="PseudoU_synth_EcTruA"/>
    <property type="match status" value="1"/>
</dbReference>
<dbReference type="InterPro" id="IPR001406">
    <property type="entry name" value="PsdUridine_synth_TruA"/>
</dbReference>
<evidence type="ECO:0000313" key="11">
    <source>
        <dbReference type="Proteomes" id="UP000198409"/>
    </source>
</evidence>
<reference evidence="11" key="1">
    <citation type="submission" date="2017-06" db="EMBL/GenBank/DDBJ databases">
        <authorList>
            <person name="Varghese N."/>
            <person name="Submissions S."/>
        </authorList>
    </citation>
    <scope>NUCLEOTIDE SEQUENCE [LARGE SCALE GENOMIC DNA]</scope>
    <source>
        <strain evidence="11">DSM 26170</strain>
    </source>
</reference>
<evidence type="ECO:0000256" key="2">
    <source>
        <dbReference type="ARBA" id="ARBA00022694"/>
    </source>
</evidence>
<feature type="active site" description="Nucleophile" evidence="4 5">
    <location>
        <position position="55"/>
    </location>
</feature>
<proteinExistence type="inferred from homology"/>
<comment type="subunit">
    <text evidence="4">Homodimer.</text>
</comment>
<dbReference type="OrthoDB" id="9811823at2"/>
<gene>
    <name evidence="4 10" type="primary">truA</name>
    <name evidence="10" type="ORF">EYF88_02480</name>
    <name evidence="9" type="ORF">SAMN06265378_101129</name>
</gene>
<dbReference type="Gene3D" id="3.30.70.580">
    <property type="entry name" value="Pseudouridine synthase I, catalytic domain, N-terminal subdomain"/>
    <property type="match status" value="1"/>
</dbReference>
<organism evidence="9 11">
    <name type="scientific">Paracoccus sediminis</name>
    <dbReference type="NCBI Taxonomy" id="1214787"/>
    <lineage>
        <taxon>Bacteria</taxon>
        <taxon>Pseudomonadati</taxon>
        <taxon>Pseudomonadota</taxon>
        <taxon>Alphaproteobacteria</taxon>
        <taxon>Rhodobacterales</taxon>
        <taxon>Paracoccaceae</taxon>
        <taxon>Paracoccus</taxon>
    </lineage>
</organism>
<dbReference type="PANTHER" id="PTHR11142">
    <property type="entry name" value="PSEUDOURIDYLATE SYNTHASE"/>
    <property type="match status" value="1"/>
</dbReference>
<evidence type="ECO:0000313" key="9">
    <source>
        <dbReference type="EMBL" id="SNR23228.1"/>
    </source>
</evidence>
<dbReference type="GO" id="GO:0003723">
    <property type="term" value="F:RNA binding"/>
    <property type="evidence" value="ECO:0007669"/>
    <property type="project" value="InterPro"/>
</dbReference>
<dbReference type="EC" id="5.4.99.12" evidence="4"/>
<evidence type="ECO:0000256" key="3">
    <source>
        <dbReference type="ARBA" id="ARBA00023235"/>
    </source>
</evidence>